<feature type="transmembrane region" description="Helical" evidence="1">
    <location>
        <begin position="183"/>
        <end position="204"/>
    </location>
</feature>
<gene>
    <name evidence="2" type="ORF">Vau01_020880</name>
</gene>
<dbReference type="Proteomes" id="UP000612585">
    <property type="component" value="Unassembled WGS sequence"/>
</dbReference>
<reference evidence="2" key="1">
    <citation type="submission" date="2021-01" db="EMBL/GenBank/DDBJ databases">
        <title>Whole genome shotgun sequence of Virgisporangium aurantiacum NBRC 16421.</title>
        <authorList>
            <person name="Komaki H."/>
            <person name="Tamura T."/>
        </authorList>
    </citation>
    <scope>NUCLEOTIDE SEQUENCE</scope>
    <source>
        <strain evidence="2">NBRC 16421</strain>
    </source>
</reference>
<keyword evidence="1" id="KW-1133">Transmembrane helix</keyword>
<keyword evidence="1" id="KW-0472">Membrane</keyword>
<comment type="caution">
    <text evidence="2">The sequence shown here is derived from an EMBL/GenBank/DDBJ whole genome shotgun (WGS) entry which is preliminary data.</text>
</comment>
<sequence>MSDVIAAIDETAANVIVPTTVASLPPASTSGSGNLGPFSVSWNATATLSAGTVDLIPPPTDVIRLNNGRVNYTLGLSLSLDLSFLNFCLPQVCVTLPFIGRVCTPRICITFPTITVPVSHSSFVAFTVDLRLATALVAGNWNVDAIVVGVPSLVLGPAATALIAAIGVAVTAALLLVPFIGPLLALASAIIFGAFTIANVLNLLGPIVTPFVSGLRVPIYQQPQMFQLLAATPIDPAVLIRLDSVLASLDGSAGEDELILTVDVSP</sequence>
<dbReference type="RefSeq" id="WP_203989838.1">
    <property type="nucleotide sequence ID" value="NZ_BOPG01000012.1"/>
</dbReference>
<feature type="transmembrane region" description="Helical" evidence="1">
    <location>
        <begin position="153"/>
        <end position="177"/>
    </location>
</feature>
<keyword evidence="1" id="KW-0812">Transmembrane</keyword>
<name>A0A8J3Z160_9ACTN</name>
<accession>A0A8J3Z160</accession>
<proteinExistence type="predicted"/>
<organism evidence="2 3">
    <name type="scientific">Virgisporangium aurantiacum</name>
    <dbReference type="NCBI Taxonomy" id="175570"/>
    <lineage>
        <taxon>Bacteria</taxon>
        <taxon>Bacillati</taxon>
        <taxon>Actinomycetota</taxon>
        <taxon>Actinomycetes</taxon>
        <taxon>Micromonosporales</taxon>
        <taxon>Micromonosporaceae</taxon>
        <taxon>Virgisporangium</taxon>
    </lineage>
</organism>
<evidence type="ECO:0000313" key="2">
    <source>
        <dbReference type="EMBL" id="GIJ54572.1"/>
    </source>
</evidence>
<dbReference type="AlphaFoldDB" id="A0A8J3Z160"/>
<protein>
    <submittedName>
        <fullName evidence="2">Uncharacterized protein</fullName>
    </submittedName>
</protein>
<dbReference type="EMBL" id="BOPG01000012">
    <property type="protein sequence ID" value="GIJ54572.1"/>
    <property type="molecule type" value="Genomic_DNA"/>
</dbReference>
<evidence type="ECO:0000256" key="1">
    <source>
        <dbReference type="SAM" id="Phobius"/>
    </source>
</evidence>
<evidence type="ECO:0000313" key="3">
    <source>
        <dbReference type="Proteomes" id="UP000612585"/>
    </source>
</evidence>
<keyword evidence="3" id="KW-1185">Reference proteome</keyword>